<dbReference type="PROSITE" id="PS51450">
    <property type="entry name" value="LRR"/>
    <property type="match status" value="3"/>
</dbReference>
<evidence type="ECO:0000256" key="2">
    <source>
        <dbReference type="ARBA" id="ARBA00022737"/>
    </source>
</evidence>
<keyword evidence="4" id="KW-1185">Reference proteome</keyword>
<dbReference type="InterPro" id="IPR001611">
    <property type="entry name" value="Leu-rich_rpt"/>
</dbReference>
<evidence type="ECO:0000313" key="4">
    <source>
        <dbReference type="Proteomes" id="UP000257200"/>
    </source>
</evidence>
<dbReference type="Gene3D" id="3.80.10.10">
    <property type="entry name" value="Ribonuclease Inhibitor"/>
    <property type="match status" value="3"/>
</dbReference>
<protein>
    <submittedName>
        <fullName evidence="3">Uncharacterized protein</fullName>
    </submittedName>
</protein>
<dbReference type="PRINTS" id="PR00019">
    <property type="entry name" value="LEURICHRPT"/>
</dbReference>
<reference evidence="3" key="2">
    <citation type="submission" date="2025-09" db="UniProtKB">
        <authorList>
            <consortium name="Ensembl"/>
        </authorList>
    </citation>
    <scope>IDENTIFICATION</scope>
</reference>
<reference evidence="3" key="1">
    <citation type="submission" date="2025-08" db="UniProtKB">
        <authorList>
            <consortium name="Ensembl"/>
        </authorList>
    </citation>
    <scope>IDENTIFICATION</scope>
</reference>
<keyword evidence="1" id="KW-0433">Leucine-rich repeat</keyword>
<dbReference type="AlphaFoldDB" id="A0A3Q1FCM6"/>
<dbReference type="InterPro" id="IPR051261">
    <property type="entry name" value="NLR"/>
</dbReference>
<evidence type="ECO:0000256" key="1">
    <source>
        <dbReference type="ARBA" id="ARBA00022614"/>
    </source>
</evidence>
<dbReference type="Pfam" id="PF13516">
    <property type="entry name" value="LRR_6"/>
    <property type="match status" value="5"/>
</dbReference>
<dbReference type="InterPro" id="IPR032675">
    <property type="entry name" value="LRR_dom_sf"/>
</dbReference>
<keyword evidence="2" id="KW-0677">Repeat</keyword>
<dbReference type="SUPFAM" id="SSF52047">
    <property type="entry name" value="RNI-like"/>
    <property type="match status" value="1"/>
</dbReference>
<organism evidence="3 4">
    <name type="scientific">Acanthochromis polyacanthus</name>
    <name type="common">spiny chromis</name>
    <dbReference type="NCBI Taxonomy" id="80966"/>
    <lineage>
        <taxon>Eukaryota</taxon>
        <taxon>Metazoa</taxon>
        <taxon>Chordata</taxon>
        <taxon>Craniata</taxon>
        <taxon>Vertebrata</taxon>
        <taxon>Euteleostomi</taxon>
        <taxon>Actinopterygii</taxon>
        <taxon>Neopterygii</taxon>
        <taxon>Teleostei</taxon>
        <taxon>Neoteleostei</taxon>
        <taxon>Acanthomorphata</taxon>
        <taxon>Ovalentaria</taxon>
        <taxon>Pomacentridae</taxon>
        <taxon>Acanthochromis</taxon>
    </lineage>
</organism>
<dbReference type="Ensembl" id="ENSAPOT00000022362.1">
    <property type="protein sequence ID" value="ENSAPOP00000014029.1"/>
    <property type="gene ID" value="ENSAPOG00000016914.1"/>
</dbReference>
<accession>A0A3Q1FCM6</accession>
<dbReference type="GeneTree" id="ENSGT01150000286911"/>
<dbReference type="Pfam" id="PF00560">
    <property type="entry name" value="LRR_1"/>
    <property type="match status" value="1"/>
</dbReference>
<sequence>MSSGRLAAKKLSPVQWSALTFETVFGMHCFSRLDRCNLTVNCCEVLASALSLSSTRLTALDLSDNNLKDSGVNLLSVGLRSSHCKLRSLSFLFCLYFRLHKCKLEGGCCEALAGAVSTECSCLRNLDLSANDFHAAGVKALCVGLCSHHCKLETLRSDMLLAEKNNNTESYCADLSSVLNSESSNLKTLDLSNNSLKDFGVSVLAVGLRSPHCTLETLSLSHCDLTHKSCDPVGSALSSDSAPLKELDLSGNNLQGIKPLCSGLRSQHCKLETLSCGVMLSPQSVYDFKLCVSPPVLACIGIKYILTCRLNECNLQECCADLASVLSSSSSNIKELDLSGNDLQDVEVKQLCVGLAKQKTEAAIHQNWTMKDWKNIAWSDDLALTK</sequence>
<name>A0A3Q1FCM6_9TELE</name>
<evidence type="ECO:0000313" key="3">
    <source>
        <dbReference type="Ensembl" id="ENSAPOP00000014029.1"/>
    </source>
</evidence>
<dbReference type="Proteomes" id="UP000257200">
    <property type="component" value="Unplaced"/>
</dbReference>
<proteinExistence type="predicted"/>
<dbReference type="PANTHER" id="PTHR24106">
    <property type="entry name" value="NACHT, LRR AND CARD DOMAINS-CONTAINING"/>
    <property type="match status" value="1"/>
</dbReference>
<dbReference type="SMART" id="SM00368">
    <property type="entry name" value="LRR_RI"/>
    <property type="match status" value="6"/>
</dbReference>